<dbReference type="RefSeq" id="XP_066071579.1">
    <property type="nucleotide sequence ID" value="XM_066215482.1"/>
</dbReference>
<keyword evidence="2" id="KW-1185">Reference proteome</keyword>
<accession>A0A1E3IVF5</accession>
<proteinExistence type="predicted"/>
<dbReference type="GeneID" id="91090330"/>
<reference evidence="1" key="2">
    <citation type="journal article" date="2022" name="Elife">
        <title>Obligate sexual reproduction of a homothallic fungus closely related to the Cryptococcus pathogenic species complex.</title>
        <authorList>
            <person name="Passer A.R."/>
            <person name="Clancey S.A."/>
            <person name="Shea T."/>
            <person name="David-Palma M."/>
            <person name="Averette A.F."/>
            <person name="Boekhout T."/>
            <person name="Porcel B.M."/>
            <person name="Nowrousian M."/>
            <person name="Cuomo C.A."/>
            <person name="Sun S."/>
            <person name="Heitman J."/>
            <person name="Coelho M.A."/>
        </authorList>
    </citation>
    <scope>NUCLEOTIDE SEQUENCE</scope>
    <source>
        <strain evidence="1">CBS 7841</strain>
    </source>
</reference>
<protein>
    <submittedName>
        <fullName evidence="1">Uncharacterized protein</fullName>
    </submittedName>
</protein>
<sequence length="215" mass="23461">MHTLQLVRKNSFPLIHWELRTQSGTLPSFTSYRIVGSVGAFAYEKSSTGVQDSDTLINNTVIGTYNFNPEEIVSRVAHAIPVRYEMIGPDTDFSYWSCEDWVIEVLTVLSDMGMLDPGVVSVLASMKPELSENAQGDALLSRLPPGVASVISKPSPVVLHQAMYARRQGPGAAYRSQATGYRYSSSSTGFDPSAYRDYRGGDGPYGTTYGGGRGW</sequence>
<gene>
    <name evidence="1" type="ORF">L203_106122</name>
</gene>
<dbReference type="Proteomes" id="UP000094043">
    <property type="component" value="Chromosome 8"/>
</dbReference>
<dbReference type="OrthoDB" id="37659at2759"/>
<evidence type="ECO:0000313" key="2">
    <source>
        <dbReference type="Proteomes" id="UP000094043"/>
    </source>
</evidence>
<dbReference type="KEGG" id="cdep:91090330"/>
<name>A0A1E3IVF5_9TREE</name>
<organism evidence="1 2">
    <name type="scientific">Cryptococcus depauperatus CBS 7841</name>
    <dbReference type="NCBI Taxonomy" id="1295531"/>
    <lineage>
        <taxon>Eukaryota</taxon>
        <taxon>Fungi</taxon>
        <taxon>Dikarya</taxon>
        <taxon>Basidiomycota</taxon>
        <taxon>Agaricomycotina</taxon>
        <taxon>Tremellomycetes</taxon>
        <taxon>Tremellales</taxon>
        <taxon>Cryptococcaceae</taxon>
        <taxon>Cryptococcus</taxon>
    </lineage>
</organism>
<dbReference type="AlphaFoldDB" id="A0A1E3IVF5"/>
<reference evidence="1" key="1">
    <citation type="submission" date="2016-06" db="EMBL/GenBank/DDBJ databases">
        <authorList>
            <person name="Cuomo C."/>
            <person name="Litvintseva A."/>
            <person name="Heitman J."/>
            <person name="Chen Y."/>
            <person name="Sun S."/>
            <person name="Springer D."/>
            <person name="Dromer F."/>
            <person name="Young S."/>
            <person name="Zeng Q."/>
            <person name="Chapman S."/>
            <person name="Gujja S."/>
            <person name="Saif S."/>
            <person name="Birren B."/>
        </authorList>
    </citation>
    <scope>NUCLEOTIDE SEQUENCE</scope>
    <source>
        <strain evidence="1">CBS 7841</strain>
    </source>
</reference>
<reference evidence="1" key="3">
    <citation type="submission" date="2024-01" db="EMBL/GenBank/DDBJ databases">
        <authorList>
            <person name="Coelho M.A."/>
            <person name="David-Palma M."/>
            <person name="Shea T."/>
            <person name="Sun S."/>
            <person name="Cuomo C.A."/>
            <person name="Heitman J."/>
        </authorList>
    </citation>
    <scope>NUCLEOTIDE SEQUENCE</scope>
    <source>
        <strain evidence="1">CBS 7841</strain>
    </source>
</reference>
<evidence type="ECO:0000313" key="1">
    <source>
        <dbReference type="EMBL" id="WVN90879.1"/>
    </source>
</evidence>
<dbReference type="EMBL" id="CP143791">
    <property type="protein sequence ID" value="WVN90879.1"/>
    <property type="molecule type" value="Genomic_DNA"/>
</dbReference>
<dbReference type="VEuPathDB" id="FungiDB:L203_00829"/>